<dbReference type="EMBL" id="JGVP01000002">
    <property type="protein sequence ID" value="KFB90123.1"/>
    <property type="molecule type" value="Genomic_DNA"/>
</dbReference>
<dbReference type="PANTHER" id="PTHR30126">
    <property type="entry name" value="HTH-TYPE TRANSCRIPTIONAL REGULATOR"/>
    <property type="match status" value="1"/>
</dbReference>
<dbReference type="PANTHER" id="PTHR30126:SF98">
    <property type="entry name" value="HTH-TYPE TRANSCRIPTIONAL ACTIVATOR BAUR"/>
    <property type="match status" value="1"/>
</dbReference>
<comment type="caution">
    <text evidence="6">The sequence shown here is derived from an EMBL/GenBank/DDBJ whole genome shotgun (WGS) entry which is preliminary data.</text>
</comment>
<evidence type="ECO:0000256" key="4">
    <source>
        <dbReference type="ARBA" id="ARBA00023163"/>
    </source>
</evidence>
<dbReference type="CDD" id="cd05466">
    <property type="entry name" value="PBP2_LTTR_substrate"/>
    <property type="match status" value="1"/>
</dbReference>
<dbReference type="SUPFAM" id="SSF46785">
    <property type="entry name" value="Winged helix' DNA-binding domain"/>
    <property type="match status" value="1"/>
</dbReference>
<evidence type="ECO:0000256" key="2">
    <source>
        <dbReference type="ARBA" id="ARBA00023015"/>
    </source>
</evidence>
<sequence length="306" mass="33977">MKQLQDVDMKLLRVFMTVVKCGGYAAAQAALNSSQSTISGQMNTLETRLGFTLCERGRGGFRLTEHGVAAYEAAHRLLLAVDTFCMETHALTQHIFGKLYIGIIDNTITDDVSPLPKTLRKFMSRGDDVQLDVYIGTPAELEERVLDGRLHVAIGHFPLQVPGLFYSHLYEESDGLYCGRYNPLFDPLPTKEALLTRISESHIVARGYLQRRDIRLLQASKATATVDNIEAQALLILSGAYIGFLPIHYAAPWVETGKMRQIDPSRFSSLWPFTAITRRGVSQPLILQAFMADLLANSMSVAKADV</sequence>
<organism evidence="6 7">
    <name type="scientific">Serratia grimesii</name>
    <dbReference type="NCBI Taxonomy" id="82995"/>
    <lineage>
        <taxon>Bacteria</taxon>
        <taxon>Pseudomonadati</taxon>
        <taxon>Pseudomonadota</taxon>
        <taxon>Gammaproteobacteria</taxon>
        <taxon>Enterobacterales</taxon>
        <taxon>Yersiniaceae</taxon>
        <taxon>Serratia</taxon>
    </lineage>
</organism>
<dbReference type="Gene3D" id="1.10.10.10">
    <property type="entry name" value="Winged helix-like DNA-binding domain superfamily/Winged helix DNA-binding domain"/>
    <property type="match status" value="1"/>
</dbReference>
<dbReference type="SUPFAM" id="SSF53850">
    <property type="entry name" value="Periplasmic binding protein-like II"/>
    <property type="match status" value="1"/>
</dbReference>
<evidence type="ECO:0000256" key="1">
    <source>
        <dbReference type="ARBA" id="ARBA00009437"/>
    </source>
</evidence>
<dbReference type="Gene3D" id="3.40.190.290">
    <property type="match status" value="1"/>
</dbReference>
<comment type="similarity">
    <text evidence="1">Belongs to the LysR transcriptional regulatory family.</text>
</comment>
<dbReference type="Pfam" id="PF03466">
    <property type="entry name" value="LysR_substrate"/>
    <property type="match status" value="1"/>
</dbReference>
<dbReference type="Proteomes" id="UP000028721">
    <property type="component" value="Unassembled WGS sequence"/>
</dbReference>
<protein>
    <submittedName>
        <fullName evidence="6">LysR family transcriptional regulator</fullName>
    </submittedName>
</protein>
<dbReference type="InterPro" id="IPR005119">
    <property type="entry name" value="LysR_subst-bd"/>
</dbReference>
<evidence type="ECO:0000256" key="3">
    <source>
        <dbReference type="ARBA" id="ARBA00023125"/>
    </source>
</evidence>
<dbReference type="Pfam" id="PF00126">
    <property type="entry name" value="HTH_1"/>
    <property type="match status" value="1"/>
</dbReference>
<keyword evidence="2" id="KW-0805">Transcription regulation</keyword>
<dbReference type="RefSeq" id="WP_037416701.1">
    <property type="nucleotide sequence ID" value="NZ_CAMIRE010000005.1"/>
</dbReference>
<dbReference type="InterPro" id="IPR036388">
    <property type="entry name" value="WH-like_DNA-bd_sf"/>
</dbReference>
<keyword evidence="7" id="KW-1185">Reference proteome</keyword>
<accession>A0ABR4UDM2</accession>
<dbReference type="PROSITE" id="PS50931">
    <property type="entry name" value="HTH_LYSR"/>
    <property type="match status" value="1"/>
</dbReference>
<dbReference type="InterPro" id="IPR000847">
    <property type="entry name" value="LysR_HTH_N"/>
</dbReference>
<dbReference type="InterPro" id="IPR036390">
    <property type="entry name" value="WH_DNA-bd_sf"/>
</dbReference>
<keyword evidence="3" id="KW-0238">DNA-binding</keyword>
<reference evidence="6 7" key="1">
    <citation type="submission" date="2014-03" db="EMBL/GenBank/DDBJ databases">
        <title>Draft genome sequence of the Serratia grimesii strain a2.</title>
        <authorList>
            <person name="Toymentseva A."/>
            <person name="Kazakov S."/>
            <person name="Giliazeva A."/>
            <person name="Ismagilova R."/>
            <person name="Shah R."/>
            <person name="Sharipova M."/>
            <person name="Khaitlina S."/>
            <person name="Mardanova A."/>
        </authorList>
    </citation>
    <scope>NUCLEOTIDE SEQUENCE [LARGE SCALE GENOMIC DNA]</scope>
    <source>
        <strain evidence="6 7">A2</strain>
    </source>
</reference>
<evidence type="ECO:0000313" key="6">
    <source>
        <dbReference type="EMBL" id="KFB90123.1"/>
    </source>
</evidence>
<evidence type="ECO:0000259" key="5">
    <source>
        <dbReference type="PROSITE" id="PS50931"/>
    </source>
</evidence>
<keyword evidence="4" id="KW-0804">Transcription</keyword>
<proteinExistence type="inferred from homology"/>
<gene>
    <name evidence="6" type="ORF">CR62_09125</name>
</gene>
<feature type="domain" description="HTH lysR-type" evidence="5">
    <location>
        <begin position="7"/>
        <end position="64"/>
    </location>
</feature>
<name>A0ABR4UDM2_9GAMM</name>
<evidence type="ECO:0000313" key="7">
    <source>
        <dbReference type="Proteomes" id="UP000028721"/>
    </source>
</evidence>